<accession>A0A8T1F6A4</accession>
<dbReference type="Proteomes" id="UP000697107">
    <property type="component" value="Unassembled WGS sequence"/>
</dbReference>
<sequence>MKFLRGTNQAAKLRQRTPLRPVTRQATRWSSTFAMVERYFKLKPFLDAVDDELAVYMPSPLEDKRLCGALDELKDFESSDGEGAVSWKLFGSPGPIFKFPIFERACVQVQNGETRYMTSDDIAALAPFASQGTSTFQSLTSSNSAKKLSFAEEELKKRRMQDQQQPSWSTTILRPQMWLNAFFTQAGMVLSPLRQAMAPTQLENILFLKMNRRFWNMAMVQTASKQFRYA</sequence>
<gene>
    <name evidence="1" type="ORF">PC118_g21587</name>
</gene>
<dbReference type="VEuPathDB" id="FungiDB:PC110_g7186"/>
<evidence type="ECO:0000313" key="2">
    <source>
        <dbReference type="Proteomes" id="UP000697107"/>
    </source>
</evidence>
<protein>
    <submittedName>
        <fullName evidence="1">Uncharacterized protein</fullName>
    </submittedName>
</protein>
<dbReference type="PANTHER" id="PTHR40866">
    <property type="entry name" value="BED-TYPE DOMAIN-CONTAINING PROTEIN"/>
    <property type="match status" value="1"/>
</dbReference>
<dbReference type="PANTHER" id="PTHR40866:SF1">
    <property type="entry name" value="BED-TYPE DOMAIN-CONTAINING PROTEIN"/>
    <property type="match status" value="1"/>
</dbReference>
<comment type="caution">
    <text evidence="1">The sequence shown here is derived from an EMBL/GenBank/DDBJ whole genome shotgun (WGS) entry which is preliminary data.</text>
</comment>
<evidence type="ECO:0000313" key="1">
    <source>
        <dbReference type="EMBL" id="KAG2962142.1"/>
    </source>
</evidence>
<name>A0A8T1F6A4_9STRA</name>
<dbReference type="VEuPathDB" id="FungiDB:PC110_g15969"/>
<proteinExistence type="predicted"/>
<dbReference type="EMBL" id="RCML01001502">
    <property type="protein sequence ID" value="KAG2962142.1"/>
    <property type="molecule type" value="Genomic_DNA"/>
</dbReference>
<dbReference type="AlphaFoldDB" id="A0A8T1F6A4"/>
<reference evidence="1" key="1">
    <citation type="submission" date="2018-10" db="EMBL/GenBank/DDBJ databases">
        <title>Effector identification in a new, highly contiguous assembly of the strawberry crown rot pathogen Phytophthora cactorum.</title>
        <authorList>
            <person name="Armitage A.D."/>
            <person name="Nellist C.F."/>
            <person name="Bates H."/>
            <person name="Vickerstaff R.J."/>
            <person name="Harrison R.J."/>
        </authorList>
    </citation>
    <scope>NUCLEOTIDE SEQUENCE</scope>
    <source>
        <strain evidence="1">P415</strain>
    </source>
</reference>
<organism evidence="1 2">
    <name type="scientific">Phytophthora cactorum</name>
    <dbReference type="NCBI Taxonomy" id="29920"/>
    <lineage>
        <taxon>Eukaryota</taxon>
        <taxon>Sar</taxon>
        <taxon>Stramenopiles</taxon>
        <taxon>Oomycota</taxon>
        <taxon>Peronosporomycetes</taxon>
        <taxon>Peronosporales</taxon>
        <taxon>Peronosporaceae</taxon>
        <taxon>Phytophthora</taxon>
    </lineage>
</organism>